<feature type="coiled-coil region" evidence="1">
    <location>
        <begin position="25"/>
        <end position="52"/>
    </location>
</feature>
<dbReference type="Proteomes" id="UP001341840">
    <property type="component" value="Unassembled WGS sequence"/>
</dbReference>
<sequence length="161" mass="18178">MLSNQLLGESWRLSCQSLACLQIGLEKAFVTKTKAEEELLAAQDQVTLLKAERDSAMAYLPLKQKVDALNNDLSVKEWERQSALERVSRLEEDIKVMQTELKSCRASLEQEQGRAEAAEKKAEELSSSLRQSQFDLGAANESATYWCTEWKKLATEAQEMC</sequence>
<evidence type="ECO:0000313" key="3">
    <source>
        <dbReference type="Proteomes" id="UP001341840"/>
    </source>
</evidence>
<reference evidence="2 3" key="1">
    <citation type="journal article" date="2023" name="Plants (Basel)">
        <title>Bridging the Gap: Combining Genomics and Transcriptomics Approaches to Understand Stylosanthes scabra, an Orphan Legume from the Brazilian Caatinga.</title>
        <authorList>
            <person name="Ferreira-Neto J.R.C."/>
            <person name="da Silva M.D."/>
            <person name="Binneck E."/>
            <person name="de Melo N.F."/>
            <person name="da Silva R.H."/>
            <person name="de Melo A.L.T.M."/>
            <person name="Pandolfi V."/>
            <person name="Bustamante F.O."/>
            <person name="Brasileiro-Vidal A.C."/>
            <person name="Benko-Iseppon A.M."/>
        </authorList>
    </citation>
    <scope>NUCLEOTIDE SEQUENCE [LARGE SCALE GENOMIC DNA]</scope>
    <source>
        <tissue evidence="2">Leaves</tissue>
    </source>
</reference>
<accession>A0ABU6W8U1</accession>
<name>A0ABU6W8U1_9FABA</name>
<comment type="caution">
    <text evidence="2">The sequence shown here is derived from an EMBL/GenBank/DDBJ whole genome shotgun (WGS) entry which is preliminary data.</text>
</comment>
<feature type="coiled-coil region" evidence="1">
    <location>
        <begin position="80"/>
        <end position="135"/>
    </location>
</feature>
<keyword evidence="3" id="KW-1185">Reference proteome</keyword>
<evidence type="ECO:0000313" key="2">
    <source>
        <dbReference type="EMBL" id="MED6181769.1"/>
    </source>
</evidence>
<keyword evidence="1" id="KW-0175">Coiled coil</keyword>
<gene>
    <name evidence="2" type="ORF">PIB30_022369</name>
</gene>
<proteinExistence type="predicted"/>
<evidence type="ECO:0000256" key="1">
    <source>
        <dbReference type="SAM" id="Coils"/>
    </source>
</evidence>
<protein>
    <submittedName>
        <fullName evidence="2">Uncharacterized protein</fullName>
    </submittedName>
</protein>
<organism evidence="2 3">
    <name type="scientific">Stylosanthes scabra</name>
    <dbReference type="NCBI Taxonomy" id="79078"/>
    <lineage>
        <taxon>Eukaryota</taxon>
        <taxon>Viridiplantae</taxon>
        <taxon>Streptophyta</taxon>
        <taxon>Embryophyta</taxon>
        <taxon>Tracheophyta</taxon>
        <taxon>Spermatophyta</taxon>
        <taxon>Magnoliopsida</taxon>
        <taxon>eudicotyledons</taxon>
        <taxon>Gunneridae</taxon>
        <taxon>Pentapetalae</taxon>
        <taxon>rosids</taxon>
        <taxon>fabids</taxon>
        <taxon>Fabales</taxon>
        <taxon>Fabaceae</taxon>
        <taxon>Papilionoideae</taxon>
        <taxon>50 kb inversion clade</taxon>
        <taxon>dalbergioids sensu lato</taxon>
        <taxon>Dalbergieae</taxon>
        <taxon>Pterocarpus clade</taxon>
        <taxon>Stylosanthes</taxon>
    </lineage>
</organism>
<dbReference type="EMBL" id="JASCZI010181318">
    <property type="protein sequence ID" value="MED6181769.1"/>
    <property type="molecule type" value="Genomic_DNA"/>
</dbReference>